<dbReference type="GO" id="GO:0005886">
    <property type="term" value="C:plasma membrane"/>
    <property type="evidence" value="ECO:0007669"/>
    <property type="project" value="TreeGrafter"/>
</dbReference>
<dbReference type="Proteomes" id="UP000477680">
    <property type="component" value="Chromosome"/>
</dbReference>
<evidence type="ECO:0000313" key="5">
    <source>
        <dbReference type="Proteomes" id="UP000477680"/>
    </source>
</evidence>
<keyword evidence="5" id="KW-1185">Reference proteome</keyword>
<dbReference type="Gene3D" id="3.40.50.300">
    <property type="entry name" value="P-loop containing nucleotide triphosphate hydrolases"/>
    <property type="match status" value="1"/>
</dbReference>
<keyword evidence="2 4" id="KW-0067">ATP-binding</keyword>
<protein>
    <submittedName>
        <fullName evidence="4">ATP-binding cassette domain-containing protein</fullName>
    </submittedName>
</protein>
<dbReference type="InterPro" id="IPR015854">
    <property type="entry name" value="ABC_transpr_LolD-like"/>
</dbReference>
<reference evidence="4 5" key="1">
    <citation type="submission" date="2020-02" db="EMBL/GenBank/DDBJ databases">
        <title>Genome sequencing for Kineobactrum sp. M2.</title>
        <authorList>
            <person name="Park S.-J."/>
        </authorList>
    </citation>
    <scope>NUCLEOTIDE SEQUENCE [LARGE SCALE GENOMIC DNA]</scope>
    <source>
        <strain evidence="4 5">M2</strain>
    </source>
</reference>
<evidence type="ECO:0000256" key="2">
    <source>
        <dbReference type="ARBA" id="ARBA00022840"/>
    </source>
</evidence>
<dbReference type="InterPro" id="IPR003439">
    <property type="entry name" value="ABC_transporter-like_ATP-bd"/>
</dbReference>
<accession>A0A6C0TXF3</accession>
<dbReference type="PANTHER" id="PTHR24220">
    <property type="entry name" value="IMPORT ATP-BINDING PROTEIN"/>
    <property type="match status" value="1"/>
</dbReference>
<dbReference type="KEGG" id="kim:G3T16_01020"/>
<dbReference type="SMART" id="SM00382">
    <property type="entry name" value="AAA"/>
    <property type="match status" value="1"/>
</dbReference>
<dbReference type="PANTHER" id="PTHR24220:SF86">
    <property type="entry name" value="ABC TRANSPORTER ABCH.1"/>
    <property type="match status" value="1"/>
</dbReference>
<dbReference type="EMBL" id="CP048711">
    <property type="protein sequence ID" value="QIB64203.1"/>
    <property type="molecule type" value="Genomic_DNA"/>
</dbReference>
<dbReference type="GO" id="GO:0016887">
    <property type="term" value="F:ATP hydrolysis activity"/>
    <property type="evidence" value="ECO:0007669"/>
    <property type="project" value="InterPro"/>
</dbReference>
<proteinExistence type="predicted"/>
<feature type="domain" description="ABC transporter" evidence="3">
    <location>
        <begin position="12"/>
        <end position="223"/>
    </location>
</feature>
<dbReference type="GO" id="GO:0022857">
    <property type="term" value="F:transmembrane transporter activity"/>
    <property type="evidence" value="ECO:0007669"/>
    <property type="project" value="TreeGrafter"/>
</dbReference>
<dbReference type="InterPro" id="IPR027417">
    <property type="entry name" value="P-loop_NTPase"/>
</dbReference>
<dbReference type="PROSITE" id="PS50893">
    <property type="entry name" value="ABC_TRANSPORTER_2"/>
    <property type="match status" value="1"/>
</dbReference>
<dbReference type="Pfam" id="PF00005">
    <property type="entry name" value="ABC_tran"/>
    <property type="match status" value="1"/>
</dbReference>
<sequence length="225" mass="24712">MSLLLELKDCRLNYPSNVKGEDDKLALAIDHLSIRAGDRIALLGKSGAGKSTLLRHIRSQLSDRASWCPQDASLVPQLKVFHNICSGALDRHSGFVNLKNLLLPSSRFKAEVAALAEPLGISAWLWTKADELSGGQQQRVAIARALYQQKPILLADEPVSALDKLQGQRILELLASRHGTSVIAMHNAELVLAVCNRVIGLKDQRILLDCRVDQLGAEAIRQLYQ</sequence>
<dbReference type="AlphaFoldDB" id="A0A6C0TXF3"/>
<evidence type="ECO:0000259" key="3">
    <source>
        <dbReference type="PROSITE" id="PS50893"/>
    </source>
</evidence>
<dbReference type="PROSITE" id="PS00211">
    <property type="entry name" value="ABC_TRANSPORTER_1"/>
    <property type="match status" value="1"/>
</dbReference>
<dbReference type="SUPFAM" id="SSF52540">
    <property type="entry name" value="P-loop containing nucleoside triphosphate hydrolases"/>
    <property type="match status" value="1"/>
</dbReference>
<organism evidence="4 5">
    <name type="scientific">Kineobactrum salinum</name>
    <dbReference type="NCBI Taxonomy" id="2708301"/>
    <lineage>
        <taxon>Bacteria</taxon>
        <taxon>Pseudomonadati</taxon>
        <taxon>Pseudomonadota</taxon>
        <taxon>Gammaproteobacteria</taxon>
        <taxon>Cellvibrionales</taxon>
        <taxon>Halieaceae</taxon>
        <taxon>Kineobactrum</taxon>
    </lineage>
</organism>
<keyword evidence="1" id="KW-0547">Nucleotide-binding</keyword>
<dbReference type="RefSeq" id="WP_163493453.1">
    <property type="nucleotide sequence ID" value="NZ_CP048711.1"/>
</dbReference>
<name>A0A6C0TXF3_9GAMM</name>
<dbReference type="InterPro" id="IPR017871">
    <property type="entry name" value="ABC_transporter-like_CS"/>
</dbReference>
<dbReference type="GO" id="GO:0005524">
    <property type="term" value="F:ATP binding"/>
    <property type="evidence" value="ECO:0007669"/>
    <property type="project" value="UniProtKB-KW"/>
</dbReference>
<dbReference type="InterPro" id="IPR003593">
    <property type="entry name" value="AAA+_ATPase"/>
</dbReference>
<gene>
    <name evidence="4" type="ORF">G3T16_01020</name>
</gene>
<evidence type="ECO:0000256" key="1">
    <source>
        <dbReference type="ARBA" id="ARBA00022741"/>
    </source>
</evidence>
<evidence type="ECO:0000313" key="4">
    <source>
        <dbReference type="EMBL" id="QIB64203.1"/>
    </source>
</evidence>